<accession>A0A4D4LPK6</accession>
<evidence type="ECO:0000313" key="2">
    <source>
        <dbReference type="Proteomes" id="UP000302139"/>
    </source>
</evidence>
<dbReference type="AlphaFoldDB" id="A0A4D4LPK6"/>
<evidence type="ECO:0000313" key="1">
    <source>
        <dbReference type="EMBL" id="GDY63481.1"/>
    </source>
</evidence>
<proteinExistence type="predicted"/>
<protein>
    <submittedName>
        <fullName evidence="1">Uncharacterized protein</fullName>
    </submittedName>
</protein>
<gene>
    <name evidence="1" type="ORF">SAV14893_028740</name>
</gene>
<sequence>MWGRAGRRWVCRAREERQQLLVRLLRGGRPVLRVLGQQAQDERFEGFRHLGAQPAHRERRLVEVTVQHAERGGAGERYVAAEEFVDEHAERVQIGVRADRAAHRLLGAM</sequence>
<reference evidence="1 2" key="1">
    <citation type="submission" date="2019-04" db="EMBL/GenBank/DDBJ databases">
        <title>Draft genome sequences of Streptomyces avermitilis NBRC 14893.</title>
        <authorList>
            <person name="Komaki H."/>
            <person name="Tamura T."/>
            <person name="Hosoyama A."/>
        </authorList>
    </citation>
    <scope>NUCLEOTIDE SEQUENCE [LARGE SCALE GENOMIC DNA]</scope>
    <source>
        <strain evidence="1 2">NBRC 14893</strain>
    </source>
</reference>
<organism evidence="1 2">
    <name type="scientific">Streptomyces avermitilis</name>
    <dbReference type="NCBI Taxonomy" id="33903"/>
    <lineage>
        <taxon>Bacteria</taxon>
        <taxon>Bacillati</taxon>
        <taxon>Actinomycetota</taxon>
        <taxon>Actinomycetes</taxon>
        <taxon>Kitasatosporales</taxon>
        <taxon>Streptomycetaceae</taxon>
        <taxon>Streptomyces</taxon>
    </lineage>
</organism>
<dbReference type="EMBL" id="BJHX01000001">
    <property type="protein sequence ID" value="GDY63481.1"/>
    <property type="molecule type" value="Genomic_DNA"/>
</dbReference>
<dbReference type="Proteomes" id="UP000302139">
    <property type="component" value="Unassembled WGS sequence"/>
</dbReference>
<name>A0A4D4LPK6_STRAX</name>
<comment type="caution">
    <text evidence="1">The sequence shown here is derived from an EMBL/GenBank/DDBJ whole genome shotgun (WGS) entry which is preliminary data.</text>
</comment>